<gene>
    <name evidence="1" type="ORF">ESB00_17965</name>
</gene>
<sequence length="226" mass="25222">MIPSRLWCLLIALLLPAALGAGSLESAFQARAMLGPGVWSQVLRLENERPGRGSRYPAEFHGLLVEFQGILWLYTEFDGTQSLSRYAGRTEADRADLAPLLRAVEPGLGRYTAVAGGPPFGTLARPPPYHCFLAAVARWQRLQAEPNPPTRARLLAIYPERARQGHMVLEYWRDGRRYVFDPEHPAKDQELSAKLAEDPLKVALSLYRLDPRPKPVRAMTLELDGA</sequence>
<accession>A0A4Q1C559</accession>
<dbReference type="EMBL" id="SDHX01000002">
    <property type="protein sequence ID" value="RXK53578.1"/>
    <property type="molecule type" value="Genomic_DNA"/>
</dbReference>
<name>A0A4Q1C559_9BACT</name>
<evidence type="ECO:0000313" key="1">
    <source>
        <dbReference type="EMBL" id="RXK53578.1"/>
    </source>
</evidence>
<proteinExistence type="predicted"/>
<comment type="caution">
    <text evidence="1">The sequence shown here is derived from an EMBL/GenBank/DDBJ whole genome shotgun (WGS) entry which is preliminary data.</text>
</comment>
<reference evidence="1 2" key="1">
    <citation type="submission" date="2019-01" db="EMBL/GenBank/DDBJ databases">
        <title>Lacunisphaera sp. strain TWA-58.</title>
        <authorList>
            <person name="Chen W.-M."/>
        </authorList>
    </citation>
    <scope>NUCLEOTIDE SEQUENCE [LARGE SCALE GENOMIC DNA]</scope>
    <source>
        <strain evidence="1 2">TWA-58</strain>
    </source>
</reference>
<keyword evidence="2" id="KW-1185">Reference proteome</keyword>
<protein>
    <submittedName>
        <fullName evidence="1">Uncharacterized protein</fullName>
    </submittedName>
</protein>
<dbReference type="RefSeq" id="WP_129049396.1">
    <property type="nucleotide sequence ID" value="NZ_SDHX01000002.1"/>
</dbReference>
<dbReference type="OrthoDB" id="9829775at2"/>
<dbReference type="AlphaFoldDB" id="A0A4Q1C559"/>
<organism evidence="1 2">
    <name type="scientific">Oleiharenicola lentus</name>
    <dbReference type="NCBI Taxonomy" id="2508720"/>
    <lineage>
        <taxon>Bacteria</taxon>
        <taxon>Pseudomonadati</taxon>
        <taxon>Verrucomicrobiota</taxon>
        <taxon>Opitutia</taxon>
        <taxon>Opitutales</taxon>
        <taxon>Opitutaceae</taxon>
        <taxon>Oleiharenicola</taxon>
    </lineage>
</organism>
<dbReference type="Proteomes" id="UP000290218">
    <property type="component" value="Unassembled WGS sequence"/>
</dbReference>
<evidence type="ECO:0000313" key="2">
    <source>
        <dbReference type="Proteomes" id="UP000290218"/>
    </source>
</evidence>